<feature type="transmembrane region" description="Helical" evidence="7">
    <location>
        <begin position="33"/>
        <end position="51"/>
    </location>
</feature>
<sequence length="206" mass="22085">MHIEPGFVVQAKVVLANVAVVGVLGLYAKELMAKPQLIVKSLVAAVCFSLFMEAFHMQVGPSELHFLGAMPIYLILGFVPALFGFVLGLLFQGLLLHPTDLAMLSVNSLSLILPLLAVHFTLGKNLSIQDLNLKTLAKLDGVYYAGVTTMVGFWLLGEAVTNLSAWATFAVSYAPVVLAEVGFSFGLIKLAQRFGKSQWFGGVSAV</sequence>
<evidence type="ECO:0000256" key="3">
    <source>
        <dbReference type="ARBA" id="ARBA00022475"/>
    </source>
</evidence>
<organism evidence="8 9">
    <name type="scientific">Candidatus Lambdaproteobacteria bacterium RIFOXYD2_FULL_50_16</name>
    <dbReference type="NCBI Taxonomy" id="1817772"/>
    <lineage>
        <taxon>Bacteria</taxon>
        <taxon>Pseudomonadati</taxon>
        <taxon>Pseudomonadota</taxon>
        <taxon>Candidatus Lambdaproteobacteria</taxon>
    </lineage>
</organism>
<evidence type="ECO:0000256" key="4">
    <source>
        <dbReference type="ARBA" id="ARBA00022692"/>
    </source>
</evidence>
<dbReference type="AlphaFoldDB" id="A0A1F6G8T0"/>
<dbReference type="Proteomes" id="UP000178449">
    <property type="component" value="Unassembled WGS sequence"/>
</dbReference>
<dbReference type="STRING" id="1817772.A2527_01580"/>
<dbReference type="Pfam" id="PF01891">
    <property type="entry name" value="CbiM"/>
    <property type="match status" value="1"/>
</dbReference>
<evidence type="ECO:0000313" key="8">
    <source>
        <dbReference type="EMBL" id="OGG94523.1"/>
    </source>
</evidence>
<dbReference type="EMBL" id="MFNE01000038">
    <property type="protein sequence ID" value="OGG94523.1"/>
    <property type="molecule type" value="Genomic_DNA"/>
</dbReference>
<keyword evidence="2" id="KW-0813">Transport</keyword>
<evidence type="ECO:0000256" key="7">
    <source>
        <dbReference type="SAM" id="Phobius"/>
    </source>
</evidence>
<evidence type="ECO:0000256" key="2">
    <source>
        <dbReference type="ARBA" id="ARBA00022448"/>
    </source>
</evidence>
<feature type="transmembrane region" description="Helical" evidence="7">
    <location>
        <begin position="101"/>
        <end position="120"/>
    </location>
</feature>
<keyword evidence="6 7" id="KW-0472">Membrane</keyword>
<evidence type="ECO:0000313" key="9">
    <source>
        <dbReference type="Proteomes" id="UP000178449"/>
    </source>
</evidence>
<dbReference type="GO" id="GO:0000041">
    <property type="term" value="P:transition metal ion transport"/>
    <property type="evidence" value="ECO:0007669"/>
    <property type="project" value="InterPro"/>
</dbReference>
<feature type="transmembrane region" description="Helical" evidence="7">
    <location>
        <begin position="163"/>
        <end position="188"/>
    </location>
</feature>
<comment type="caution">
    <text evidence="8">The sequence shown here is derived from an EMBL/GenBank/DDBJ whole genome shotgun (WGS) entry which is preliminary data.</text>
</comment>
<protein>
    <submittedName>
        <fullName evidence="8">Cobalamin biosynthesis protein CbiM</fullName>
    </submittedName>
</protein>
<feature type="transmembrane region" description="Helical" evidence="7">
    <location>
        <begin position="7"/>
        <end position="27"/>
    </location>
</feature>
<dbReference type="GO" id="GO:0005886">
    <property type="term" value="C:plasma membrane"/>
    <property type="evidence" value="ECO:0007669"/>
    <property type="project" value="UniProtKB-SubCell"/>
</dbReference>
<proteinExistence type="predicted"/>
<evidence type="ECO:0000256" key="6">
    <source>
        <dbReference type="ARBA" id="ARBA00023136"/>
    </source>
</evidence>
<comment type="subcellular location">
    <subcellularLocation>
        <location evidence="1">Cell membrane</location>
        <topology evidence="1">Multi-pass membrane protein</topology>
    </subcellularLocation>
</comment>
<keyword evidence="3" id="KW-1003">Cell membrane</keyword>
<keyword evidence="5 7" id="KW-1133">Transmembrane helix</keyword>
<evidence type="ECO:0000256" key="5">
    <source>
        <dbReference type="ARBA" id="ARBA00022989"/>
    </source>
</evidence>
<evidence type="ECO:0000256" key="1">
    <source>
        <dbReference type="ARBA" id="ARBA00004651"/>
    </source>
</evidence>
<gene>
    <name evidence="8" type="ORF">A2527_01580</name>
</gene>
<reference evidence="8 9" key="1">
    <citation type="journal article" date="2016" name="Nat. Commun.">
        <title>Thousands of microbial genomes shed light on interconnected biogeochemical processes in an aquifer system.</title>
        <authorList>
            <person name="Anantharaman K."/>
            <person name="Brown C.T."/>
            <person name="Hug L.A."/>
            <person name="Sharon I."/>
            <person name="Castelle C.J."/>
            <person name="Probst A.J."/>
            <person name="Thomas B.C."/>
            <person name="Singh A."/>
            <person name="Wilkins M.J."/>
            <person name="Karaoz U."/>
            <person name="Brodie E.L."/>
            <person name="Williams K.H."/>
            <person name="Hubbard S.S."/>
            <person name="Banfield J.F."/>
        </authorList>
    </citation>
    <scope>NUCLEOTIDE SEQUENCE [LARGE SCALE GENOMIC DNA]</scope>
</reference>
<feature type="transmembrane region" description="Helical" evidence="7">
    <location>
        <begin position="72"/>
        <end position="95"/>
    </location>
</feature>
<accession>A0A1F6G8T0</accession>
<dbReference type="InterPro" id="IPR002751">
    <property type="entry name" value="CbiM/NikMN"/>
</dbReference>
<name>A0A1F6G8T0_9PROT</name>
<dbReference type="Gene3D" id="1.10.1760.20">
    <property type="match status" value="1"/>
</dbReference>
<keyword evidence="4 7" id="KW-0812">Transmembrane</keyword>